<dbReference type="EMBL" id="MHRM01000016">
    <property type="protein sequence ID" value="OHA23890.1"/>
    <property type="molecule type" value="Genomic_DNA"/>
</dbReference>
<evidence type="ECO:0000256" key="12">
    <source>
        <dbReference type="ARBA" id="ARBA00023002"/>
    </source>
</evidence>
<evidence type="ECO:0000256" key="13">
    <source>
        <dbReference type="ARBA" id="ARBA00023306"/>
    </source>
</evidence>
<feature type="domain" description="FAD-binding PCMH-type" evidence="17">
    <location>
        <begin position="16"/>
        <end position="227"/>
    </location>
</feature>
<evidence type="ECO:0000256" key="10">
    <source>
        <dbReference type="ARBA" id="ARBA00022960"/>
    </source>
</evidence>
<dbReference type="EC" id="1.3.1.98" evidence="16"/>
<evidence type="ECO:0000256" key="15">
    <source>
        <dbReference type="ARBA" id="ARBA00048914"/>
    </source>
</evidence>
<proteinExistence type="inferred from homology"/>
<keyword evidence="14 16" id="KW-0961">Cell wall biogenesis/degradation</keyword>
<dbReference type="PANTHER" id="PTHR21071">
    <property type="entry name" value="UDP-N-ACETYLENOLPYRUVOYLGLUCOSAMINE REDUCTASE"/>
    <property type="match status" value="1"/>
</dbReference>
<protein>
    <recommendedName>
        <fullName evidence="16">UDP-N-acetylenolpyruvoylglucosamine reductase</fullName>
        <ecNumber evidence="16">1.3.1.98</ecNumber>
    </recommendedName>
    <alternativeName>
        <fullName evidence="16">UDP-N-acetylmuramate dehydrogenase</fullName>
    </alternativeName>
</protein>
<dbReference type="STRING" id="1802308.A3D50_00200"/>
<comment type="function">
    <text evidence="2 16">Cell wall formation.</text>
</comment>
<keyword evidence="8 16" id="KW-0274">FAD</keyword>
<feature type="active site" evidence="16">
    <location>
        <position position="381"/>
    </location>
</feature>
<dbReference type="GO" id="GO:0051301">
    <property type="term" value="P:cell division"/>
    <property type="evidence" value="ECO:0007669"/>
    <property type="project" value="UniProtKB-KW"/>
</dbReference>
<evidence type="ECO:0000256" key="5">
    <source>
        <dbReference type="ARBA" id="ARBA00022490"/>
    </source>
</evidence>
<dbReference type="GO" id="GO:0008360">
    <property type="term" value="P:regulation of cell shape"/>
    <property type="evidence" value="ECO:0007669"/>
    <property type="project" value="UniProtKB-KW"/>
</dbReference>
<keyword evidence="12 16" id="KW-0560">Oxidoreductase</keyword>
<feature type="active site" description="Proton donor" evidence="16">
    <location>
        <position position="284"/>
    </location>
</feature>
<dbReference type="Proteomes" id="UP000178413">
    <property type="component" value="Unassembled WGS sequence"/>
</dbReference>
<evidence type="ECO:0000259" key="17">
    <source>
        <dbReference type="PROSITE" id="PS51387"/>
    </source>
</evidence>
<keyword evidence="13 16" id="KW-0131">Cell cycle</keyword>
<dbReference type="InterPro" id="IPR036318">
    <property type="entry name" value="FAD-bd_PCMH-like_sf"/>
</dbReference>
<comment type="catalytic activity">
    <reaction evidence="15 16">
        <text>UDP-N-acetyl-alpha-D-muramate + NADP(+) = UDP-N-acetyl-3-O-(1-carboxyvinyl)-alpha-D-glucosamine + NADPH + H(+)</text>
        <dbReference type="Rhea" id="RHEA:12248"/>
        <dbReference type="ChEBI" id="CHEBI:15378"/>
        <dbReference type="ChEBI" id="CHEBI:57783"/>
        <dbReference type="ChEBI" id="CHEBI:58349"/>
        <dbReference type="ChEBI" id="CHEBI:68483"/>
        <dbReference type="ChEBI" id="CHEBI:70757"/>
        <dbReference type="EC" id="1.3.1.98"/>
    </reaction>
</comment>
<dbReference type="Pfam" id="PF02873">
    <property type="entry name" value="MurB_C"/>
    <property type="match status" value="1"/>
</dbReference>
<dbReference type="InterPro" id="IPR016166">
    <property type="entry name" value="FAD-bd_PCMH"/>
</dbReference>
<keyword evidence="6 16" id="KW-0132">Cell division</keyword>
<dbReference type="PROSITE" id="PS51387">
    <property type="entry name" value="FAD_PCMH"/>
    <property type="match status" value="1"/>
</dbReference>
<comment type="caution">
    <text evidence="18">The sequence shown here is derived from an EMBL/GenBank/DDBJ whole genome shotgun (WGS) entry which is preliminary data.</text>
</comment>
<dbReference type="InterPro" id="IPR016169">
    <property type="entry name" value="FAD-bd_PCMH_sub2"/>
</dbReference>
<name>A0A1G2MIY2_9BACT</name>
<dbReference type="GO" id="GO:0005829">
    <property type="term" value="C:cytosol"/>
    <property type="evidence" value="ECO:0007669"/>
    <property type="project" value="TreeGrafter"/>
</dbReference>
<dbReference type="NCBIfam" id="NF010478">
    <property type="entry name" value="PRK13903.1"/>
    <property type="match status" value="1"/>
</dbReference>
<dbReference type="Gene3D" id="3.30.43.10">
    <property type="entry name" value="Uridine Diphospho-n-acetylenolpyruvylglucosamine Reductase, domain 2"/>
    <property type="match status" value="1"/>
</dbReference>
<dbReference type="InterPro" id="IPR003170">
    <property type="entry name" value="MurB"/>
</dbReference>
<keyword evidence="5 16" id="KW-0963">Cytoplasm</keyword>
<dbReference type="NCBIfam" id="NF000755">
    <property type="entry name" value="PRK00046.1"/>
    <property type="match status" value="1"/>
</dbReference>
<evidence type="ECO:0000256" key="16">
    <source>
        <dbReference type="HAMAP-Rule" id="MF_00037"/>
    </source>
</evidence>
<dbReference type="PANTHER" id="PTHR21071:SF4">
    <property type="entry name" value="UDP-N-ACETYLENOLPYRUVOYLGLUCOSAMINE REDUCTASE"/>
    <property type="match status" value="1"/>
</dbReference>
<evidence type="ECO:0000256" key="3">
    <source>
        <dbReference type="ARBA" id="ARBA00004496"/>
    </source>
</evidence>
<reference evidence="18 19" key="1">
    <citation type="journal article" date="2016" name="Nat. Commun.">
        <title>Thousands of microbial genomes shed light on interconnected biogeochemical processes in an aquifer system.</title>
        <authorList>
            <person name="Anantharaman K."/>
            <person name="Brown C.T."/>
            <person name="Hug L.A."/>
            <person name="Sharon I."/>
            <person name="Castelle C.J."/>
            <person name="Probst A.J."/>
            <person name="Thomas B.C."/>
            <person name="Singh A."/>
            <person name="Wilkins M.J."/>
            <person name="Karaoz U."/>
            <person name="Brodie E.L."/>
            <person name="Williams K.H."/>
            <person name="Hubbard S.S."/>
            <person name="Banfield J.F."/>
        </authorList>
    </citation>
    <scope>NUCLEOTIDE SEQUENCE [LARGE SCALE GENOMIC DNA]</scope>
</reference>
<dbReference type="UniPathway" id="UPA00219"/>
<dbReference type="InterPro" id="IPR011601">
    <property type="entry name" value="MurB_C"/>
</dbReference>
<gene>
    <name evidence="16" type="primary">murB</name>
    <name evidence="18" type="ORF">A3D50_00200</name>
</gene>
<evidence type="ECO:0000256" key="6">
    <source>
        <dbReference type="ARBA" id="ARBA00022618"/>
    </source>
</evidence>
<evidence type="ECO:0000256" key="1">
    <source>
        <dbReference type="ARBA" id="ARBA00001974"/>
    </source>
</evidence>
<dbReference type="GO" id="GO:0008762">
    <property type="term" value="F:UDP-N-acetylmuramate dehydrogenase activity"/>
    <property type="evidence" value="ECO:0007669"/>
    <property type="project" value="UniProtKB-UniRule"/>
</dbReference>
<keyword evidence="7 16" id="KW-0285">Flavoprotein</keyword>
<dbReference type="AlphaFoldDB" id="A0A1G2MIY2"/>
<comment type="pathway">
    <text evidence="4 16">Cell wall biogenesis; peptidoglycan biosynthesis.</text>
</comment>
<evidence type="ECO:0000256" key="14">
    <source>
        <dbReference type="ARBA" id="ARBA00023316"/>
    </source>
</evidence>
<keyword evidence="9 16" id="KW-0521">NADP</keyword>
<evidence type="ECO:0000256" key="2">
    <source>
        <dbReference type="ARBA" id="ARBA00003921"/>
    </source>
</evidence>
<organism evidence="18 19">
    <name type="scientific">Candidatus Taylorbacteria bacterium RIFCSPHIGHO2_02_FULL_44_12</name>
    <dbReference type="NCBI Taxonomy" id="1802308"/>
    <lineage>
        <taxon>Bacteria</taxon>
        <taxon>Candidatus Tayloriibacteriota</taxon>
    </lineage>
</organism>
<evidence type="ECO:0000313" key="19">
    <source>
        <dbReference type="Proteomes" id="UP000178413"/>
    </source>
</evidence>
<dbReference type="InterPro" id="IPR016167">
    <property type="entry name" value="FAD-bd_PCMH_sub1"/>
</dbReference>
<dbReference type="GO" id="GO:0071555">
    <property type="term" value="P:cell wall organization"/>
    <property type="evidence" value="ECO:0007669"/>
    <property type="project" value="UniProtKB-KW"/>
</dbReference>
<comment type="similarity">
    <text evidence="16">Belongs to the MurB family.</text>
</comment>
<dbReference type="NCBIfam" id="TIGR00179">
    <property type="entry name" value="murB"/>
    <property type="match status" value="1"/>
</dbReference>
<dbReference type="InterPro" id="IPR036635">
    <property type="entry name" value="MurB_C_sf"/>
</dbReference>
<dbReference type="Pfam" id="PF01565">
    <property type="entry name" value="FAD_binding_4"/>
    <property type="match status" value="2"/>
</dbReference>
<evidence type="ECO:0000256" key="8">
    <source>
        <dbReference type="ARBA" id="ARBA00022827"/>
    </source>
</evidence>
<comment type="subcellular location">
    <subcellularLocation>
        <location evidence="3 16">Cytoplasm</location>
    </subcellularLocation>
</comment>
<keyword evidence="11 16" id="KW-0573">Peptidoglycan synthesis</keyword>
<evidence type="ECO:0000313" key="18">
    <source>
        <dbReference type="EMBL" id="OHA23890.1"/>
    </source>
</evidence>
<evidence type="ECO:0000256" key="11">
    <source>
        <dbReference type="ARBA" id="ARBA00022984"/>
    </source>
</evidence>
<evidence type="ECO:0000256" key="7">
    <source>
        <dbReference type="ARBA" id="ARBA00022630"/>
    </source>
</evidence>
<evidence type="ECO:0000256" key="9">
    <source>
        <dbReference type="ARBA" id="ARBA00022857"/>
    </source>
</evidence>
<keyword evidence="10 16" id="KW-0133">Cell shape</keyword>
<evidence type="ECO:0000256" key="4">
    <source>
        <dbReference type="ARBA" id="ARBA00004752"/>
    </source>
</evidence>
<dbReference type="SUPFAM" id="SSF56176">
    <property type="entry name" value="FAD-binding/transporter-associated domain-like"/>
    <property type="match status" value="2"/>
</dbReference>
<sequence length="387" mass="42514">MNIRENIPLAPLTTFRIGGPGRFFCVVTNEAELVEAVIFARERELPFFVLGGGSNILVGDEGFDGLVIKMGIMGVNIHKKIKNPPSLNLASLGLGTPPFSKGESAAKSPFEKGGVEQSEVGDFTIIAAGAGEIWEDFVSTTVNQGLYGLENLSLIPGTVGAAPVQNIGAYGAEVSKTIILVRALDTETMKFMELTNEQCQFSYRDSVFKNQKGRYIITRVDFNLLKSGEVNIDYKDVREYFGRLVLRGEASLVARPRLAEVRKAIIEIRTSKLPDMKKWGTAGSFFKNPVIPATHFLRLKGKYPDLPGFVQKDGKYKVTLAWILDKICNVKGFAKGKVATYGRQALVIVTEPGATAKDVYELARELTERVRIATDIEIQMEVEKVGV</sequence>
<comment type="cofactor">
    <cofactor evidence="1 16">
        <name>FAD</name>
        <dbReference type="ChEBI" id="CHEBI:57692"/>
    </cofactor>
</comment>
<dbReference type="SUPFAM" id="SSF56194">
    <property type="entry name" value="Uridine diphospho-N-Acetylenolpyruvylglucosamine reductase, MurB, C-terminal domain"/>
    <property type="match status" value="1"/>
</dbReference>
<feature type="active site" evidence="16">
    <location>
        <position position="204"/>
    </location>
</feature>
<dbReference type="HAMAP" id="MF_00037">
    <property type="entry name" value="MurB"/>
    <property type="match status" value="1"/>
</dbReference>
<dbReference type="InterPro" id="IPR006094">
    <property type="entry name" value="Oxid_FAD_bind_N"/>
</dbReference>
<dbReference type="Gene3D" id="3.30.465.10">
    <property type="match status" value="1"/>
</dbReference>
<dbReference type="Gene3D" id="3.90.78.10">
    <property type="entry name" value="UDP-N-acetylenolpyruvoylglucosamine reductase, C-terminal domain"/>
    <property type="match status" value="1"/>
</dbReference>
<dbReference type="GO" id="GO:0009252">
    <property type="term" value="P:peptidoglycan biosynthetic process"/>
    <property type="evidence" value="ECO:0007669"/>
    <property type="project" value="UniProtKB-UniRule"/>
</dbReference>
<accession>A0A1G2MIY2</accession>
<dbReference type="GO" id="GO:0071949">
    <property type="term" value="F:FAD binding"/>
    <property type="evidence" value="ECO:0007669"/>
    <property type="project" value="InterPro"/>
</dbReference>